<dbReference type="EMBL" id="CM046391">
    <property type="protein sequence ID" value="KAI8560394.1"/>
    <property type="molecule type" value="Genomic_DNA"/>
</dbReference>
<comment type="caution">
    <text evidence="1">The sequence shown here is derived from an EMBL/GenBank/DDBJ whole genome shotgun (WGS) entry which is preliminary data.</text>
</comment>
<evidence type="ECO:0000313" key="1">
    <source>
        <dbReference type="EMBL" id="KAI8560394.1"/>
    </source>
</evidence>
<proteinExistence type="predicted"/>
<protein>
    <submittedName>
        <fullName evidence="1">Uncharacterized protein</fullName>
    </submittedName>
</protein>
<evidence type="ECO:0000313" key="2">
    <source>
        <dbReference type="Proteomes" id="UP001062846"/>
    </source>
</evidence>
<keyword evidence="2" id="KW-1185">Reference proteome</keyword>
<reference evidence="1" key="1">
    <citation type="submission" date="2022-02" db="EMBL/GenBank/DDBJ databases">
        <title>Plant Genome Project.</title>
        <authorList>
            <person name="Zhang R.-G."/>
        </authorList>
    </citation>
    <scope>NUCLEOTIDE SEQUENCE</scope>
    <source>
        <strain evidence="1">AT1</strain>
    </source>
</reference>
<organism evidence="1 2">
    <name type="scientific">Rhododendron molle</name>
    <name type="common">Chinese azalea</name>
    <name type="synonym">Azalea mollis</name>
    <dbReference type="NCBI Taxonomy" id="49168"/>
    <lineage>
        <taxon>Eukaryota</taxon>
        <taxon>Viridiplantae</taxon>
        <taxon>Streptophyta</taxon>
        <taxon>Embryophyta</taxon>
        <taxon>Tracheophyta</taxon>
        <taxon>Spermatophyta</taxon>
        <taxon>Magnoliopsida</taxon>
        <taxon>eudicotyledons</taxon>
        <taxon>Gunneridae</taxon>
        <taxon>Pentapetalae</taxon>
        <taxon>asterids</taxon>
        <taxon>Ericales</taxon>
        <taxon>Ericaceae</taxon>
        <taxon>Ericoideae</taxon>
        <taxon>Rhodoreae</taxon>
        <taxon>Rhododendron</taxon>
    </lineage>
</organism>
<dbReference type="Proteomes" id="UP001062846">
    <property type="component" value="Chromosome 4"/>
</dbReference>
<accession>A0ACC0P5U1</accession>
<sequence length="196" mass="20416">MESQTGDQTVTEEAMGTSAVVADGDDGREDQQHEVSDAEKDRAREGNPRATVLTGAVGSIFEVGGSGTVAEGSSVVGGSSGDAEGSGAIGDDPGPNGSPPRDSARGKGVVIAEEEEPTEVPVEYREQDIAFRPAASAATSSSHVSITKYDIAEHLPDDRLARLLEENPEIGEIVLKAKEERAWAIAASEAAKRDER</sequence>
<name>A0ACC0P5U1_RHOML</name>
<gene>
    <name evidence="1" type="ORF">RHMOL_Rhmol04G0252200</name>
</gene>